<evidence type="ECO:0000259" key="6">
    <source>
        <dbReference type="PROSITE" id="PS50053"/>
    </source>
</evidence>
<gene>
    <name evidence="7" type="primary">NFATC2IP</name>
</gene>
<dbReference type="Pfam" id="PF11976">
    <property type="entry name" value="Rad60-SLD"/>
    <property type="match status" value="1"/>
</dbReference>
<keyword evidence="2" id="KW-0539">Nucleus</keyword>
<dbReference type="CDD" id="cd17078">
    <property type="entry name" value="Ubl_SLD1_NFATC2ip"/>
    <property type="match status" value="1"/>
</dbReference>
<dbReference type="Ensembl" id="ENSSSCT00050086083.1">
    <property type="protein sequence ID" value="ENSSSCP00050036954.1"/>
    <property type="gene ID" value="ENSSSCG00050063212.1"/>
</dbReference>
<evidence type="ECO:0000256" key="2">
    <source>
        <dbReference type="ARBA" id="ARBA00023242"/>
    </source>
</evidence>
<feature type="compositionally biased region" description="Low complexity" evidence="5">
    <location>
        <begin position="95"/>
        <end position="106"/>
    </location>
</feature>
<dbReference type="CDD" id="cd17079">
    <property type="entry name" value="Ubl_SLD2_NFATC2ip"/>
    <property type="match status" value="1"/>
</dbReference>
<organism evidence="7 8">
    <name type="scientific">Sus scrofa</name>
    <name type="common">Pig</name>
    <dbReference type="NCBI Taxonomy" id="9823"/>
    <lineage>
        <taxon>Eukaryota</taxon>
        <taxon>Metazoa</taxon>
        <taxon>Chordata</taxon>
        <taxon>Craniata</taxon>
        <taxon>Vertebrata</taxon>
        <taxon>Euteleostomi</taxon>
        <taxon>Mammalia</taxon>
        <taxon>Eutheria</taxon>
        <taxon>Laurasiatheria</taxon>
        <taxon>Artiodactyla</taxon>
        <taxon>Suina</taxon>
        <taxon>Suidae</taxon>
        <taxon>Sus</taxon>
    </lineage>
</organism>
<feature type="compositionally biased region" description="Gly residues" evidence="5">
    <location>
        <begin position="14"/>
        <end position="24"/>
    </location>
</feature>
<comment type="subcellular location">
    <subcellularLocation>
        <location evidence="1">Nucleus</location>
    </subcellularLocation>
</comment>
<dbReference type="Proteomes" id="UP000694571">
    <property type="component" value="Unplaced"/>
</dbReference>
<dbReference type="PANTHER" id="PTHR47187:SF1">
    <property type="entry name" value="NFATC2-INTERACTING PROTEIN"/>
    <property type="match status" value="1"/>
</dbReference>
<dbReference type="PROSITE" id="PS50053">
    <property type="entry name" value="UBIQUITIN_2"/>
    <property type="match status" value="1"/>
</dbReference>
<dbReference type="SUPFAM" id="SSF54236">
    <property type="entry name" value="Ubiquitin-like"/>
    <property type="match status" value="2"/>
</dbReference>
<sequence>MAEPLRKRGRRSRGGGVGRGTRGSRGGRGRRPQSQRSPARRTLDPELVDLVSDSDEDVLEVATARGAADPAEVPLPETPVPAAPRDDSDSDSEGADAGPAGAPPILIRRRRRLLLDPGEAPAVPVYSEKVKSSLHLIPDHVSLLKFCPPETEEEAESVDVADASSPHAEDSPCPASPWKRKLRSMDGEEKKKVLLVQDASPVTPPPPRTKSRKHSRALQKLRYQAAGGSGLGCRGAVWRGAPTLADPELFAHPREVNKRLQDLRSCLSPKQPQGQDYLSQEDEVVLVEGPPLPENPRLLPLKIRCRADLVRLPVRMSEPLQSVVDHMATRLGVSPSRILLLFGETELSPTATPRTLKLGVADIIDCVVLASSPEAAGTSQLIQLRVQGKEKHQMLEVSLPRDSPLKTLMSRYEEAMGLSGCKLTFFFDGTKLSGKELPADLGMESGDLIEVWG</sequence>
<dbReference type="InterPro" id="IPR029071">
    <property type="entry name" value="Ubiquitin-like_domsf"/>
</dbReference>
<dbReference type="AlphaFoldDB" id="A0A8D1NCK0"/>
<dbReference type="PANTHER" id="PTHR47187">
    <property type="entry name" value="NFATC2-INTERACTING PROTEIN"/>
    <property type="match status" value="1"/>
</dbReference>
<dbReference type="InterPro" id="IPR052324">
    <property type="entry name" value="NFATC2-Int_DNA_Repair"/>
</dbReference>
<reference evidence="7" key="1">
    <citation type="submission" date="2025-08" db="UniProtKB">
        <authorList>
            <consortium name="Ensembl"/>
        </authorList>
    </citation>
    <scope>IDENTIFICATION</scope>
</reference>
<name>A0A8D1NCK0_PIG</name>
<dbReference type="Gene3D" id="3.10.20.90">
    <property type="entry name" value="Phosphatidylinositol 3-kinase Catalytic Subunit, Chain A, domain 1"/>
    <property type="match status" value="2"/>
</dbReference>
<feature type="region of interest" description="Disordered" evidence="5">
    <location>
        <begin position="1"/>
        <end position="106"/>
    </location>
</feature>
<dbReference type="InterPro" id="IPR022617">
    <property type="entry name" value="Rad60/SUMO-like_dom"/>
</dbReference>
<evidence type="ECO:0000256" key="3">
    <source>
        <dbReference type="ARBA" id="ARBA00039921"/>
    </source>
</evidence>
<feature type="region of interest" description="Disordered" evidence="5">
    <location>
        <begin position="154"/>
        <end position="217"/>
    </location>
</feature>
<evidence type="ECO:0000256" key="1">
    <source>
        <dbReference type="ARBA" id="ARBA00004123"/>
    </source>
</evidence>
<dbReference type="SMART" id="SM00213">
    <property type="entry name" value="UBQ"/>
    <property type="match status" value="1"/>
</dbReference>
<evidence type="ECO:0000256" key="5">
    <source>
        <dbReference type="SAM" id="MobiDB-lite"/>
    </source>
</evidence>
<dbReference type="InterPro" id="IPR000626">
    <property type="entry name" value="Ubiquitin-like_dom"/>
</dbReference>
<protein>
    <recommendedName>
        <fullName evidence="3">NFATC2-interacting protein</fullName>
    </recommendedName>
    <alternativeName>
        <fullName evidence="4">Nuclear factor of activated T-cells, cytoplasmic 2-interacting protein</fullName>
    </alternativeName>
</protein>
<evidence type="ECO:0000313" key="8">
    <source>
        <dbReference type="Proteomes" id="UP000694571"/>
    </source>
</evidence>
<feature type="compositionally biased region" description="Basic and acidic residues" evidence="5">
    <location>
        <begin position="183"/>
        <end position="192"/>
    </location>
</feature>
<evidence type="ECO:0000313" key="7">
    <source>
        <dbReference type="Ensembl" id="ENSSSCP00050036954.1"/>
    </source>
</evidence>
<accession>A0A8D1NCK0</accession>
<feature type="domain" description="Ubiquitin-like" evidence="6">
    <location>
        <begin position="382"/>
        <end position="451"/>
    </location>
</feature>
<evidence type="ECO:0000256" key="4">
    <source>
        <dbReference type="ARBA" id="ARBA00042764"/>
    </source>
</evidence>
<proteinExistence type="predicted"/>
<dbReference type="GO" id="GO:0005634">
    <property type="term" value="C:nucleus"/>
    <property type="evidence" value="ECO:0007669"/>
    <property type="project" value="UniProtKB-SubCell"/>
</dbReference>